<evidence type="ECO:0000313" key="1">
    <source>
        <dbReference type="EMBL" id="GIY90243.1"/>
    </source>
</evidence>
<reference evidence="1 2" key="1">
    <citation type="submission" date="2021-06" db="EMBL/GenBank/DDBJ databases">
        <title>Caerostris darwini draft genome.</title>
        <authorList>
            <person name="Kono N."/>
            <person name="Arakawa K."/>
        </authorList>
    </citation>
    <scope>NUCLEOTIDE SEQUENCE [LARGE SCALE GENOMIC DNA]</scope>
</reference>
<dbReference type="Proteomes" id="UP001054837">
    <property type="component" value="Unassembled WGS sequence"/>
</dbReference>
<proteinExistence type="predicted"/>
<protein>
    <submittedName>
        <fullName evidence="1">Uncharacterized protein</fullName>
    </submittedName>
</protein>
<name>A0AAV4X8W5_9ARAC</name>
<organism evidence="1 2">
    <name type="scientific">Caerostris darwini</name>
    <dbReference type="NCBI Taxonomy" id="1538125"/>
    <lineage>
        <taxon>Eukaryota</taxon>
        <taxon>Metazoa</taxon>
        <taxon>Ecdysozoa</taxon>
        <taxon>Arthropoda</taxon>
        <taxon>Chelicerata</taxon>
        <taxon>Arachnida</taxon>
        <taxon>Araneae</taxon>
        <taxon>Araneomorphae</taxon>
        <taxon>Entelegynae</taxon>
        <taxon>Araneoidea</taxon>
        <taxon>Araneidae</taxon>
        <taxon>Caerostris</taxon>
    </lineage>
</organism>
<comment type="caution">
    <text evidence="1">The sequence shown here is derived from an EMBL/GenBank/DDBJ whole genome shotgun (WGS) entry which is preliminary data.</text>
</comment>
<dbReference type="AlphaFoldDB" id="A0AAV4X8W5"/>
<gene>
    <name evidence="1" type="ORF">CDAR_582061</name>
</gene>
<evidence type="ECO:0000313" key="2">
    <source>
        <dbReference type="Proteomes" id="UP001054837"/>
    </source>
</evidence>
<keyword evidence="2" id="KW-1185">Reference proteome</keyword>
<sequence length="111" mass="12540">MPRRTLVLVLVKRLMDAGHSLEDMNSAFQAIKTPPPDFQDLESVVGKSMYLAVDGLEIPIEEFKVNESFYPFDYDEDSNNSVRADKTSISDDLDKSVPLDTSAFLLRCCFE</sequence>
<accession>A0AAV4X8W5</accession>
<dbReference type="EMBL" id="BPLQ01015709">
    <property type="protein sequence ID" value="GIY90243.1"/>
    <property type="molecule type" value="Genomic_DNA"/>
</dbReference>